<sequence>MSYWLSAVFILCVALLQTRAQAPQDPGLIQSIKPNFDAVKGLICYQCKSVSNELQPLCDKTIFKLATPEEKYNMSLQCPHYQGSYCFTKVSKRGKQTETTRGCSGPTDKNGNLMKVGCMTTKDLVLCLCDKKFCNKATPTLLRKISVVFVLATMFTILV</sequence>
<evidence type="ECO:0000256" key="7">
    <source>
        <dbReference type="ARBA" id="ARBA00023180"/>
    </source>
</evidence>
<dbReference type="InterPro" id="IPR031424">
    <property type="entry name" value="QVR-like"/>
</dbReference>
<evidence type="ECO:0000256" key="1">
    <source>
        <dbReference type="ARBA" id="ARBA00004589"/>
    </source>
</evidence>
<accession>A0AA38I537</accession>
<name>A0AA38I537_9CUCU</name>
<dbReference type="GO" id="GO:0030431">
    <property type="term" value="P:sleep"/>
    <property type="evidence" value="ECO:0007669"/>
    <property type="project" value="InterPro"/>
</dbReference>
<evidence type="ECO:0000256" key="3">
    <source>
        <dbReference type="ARBA" id="ARBA00022692"/>
    </source>
</evidence>
<keyword evidence="6" id="KW-0472">Membrane</keyword>
<protein>
    <recommendedName>
        <fullName evidence="12">Protein sleepless</fullName>
    </recommendedName>
</protein>
<dbReference type="GO" id="GO:0098552">
    <property type="term" value="C:side of membrane"/>
    <property type="evidence" value="ECO:0007669"/>
    <property type="project" value="UniProtKB-KW"/>
</dbReference>
<evidence type="ECO:0000256" key="8">
    <source>
        <dbReference type="ARBA" id="ARBA00023288"/>
    </source>
</evidence>
<evidence type="ECO:0000313" key="11">
    <source>
        <dbReference type="Proteomes" id="UP001168821"/>
    </source>
</evidence>
<evidence type="ECO:0000256" key="4">
    <source>
        <dbReference type="ARBA" id="ARBA00022729"/>
    </source>
</evidence>
<dbReference type="EMBL" id="JALNTZ010000006">
    <property type="protein sequence ID" value="KAJ3649548.1"/>
    <property type="molecule type" value="Genomic_DNA"/>
</dbReference>
<evidence type="ECO:0000256" key="5">
    <source>
        <dbReference type="ARBA" id="ARBA00022989"/>
    </source>
</evidence>
<organism evidence="10 11">
    <name type="scientific">Zophobas morio</name>
    <dbReference type="NCBI Taxonomy" id="2755281"/>
    <lineage>
        <taxon>Eukaryota</taxon>
        <taxon>Metazoa</taxon>
        <taxon>Ecdysozoa</taxon>
        <taxon>Arthropoda</taxon>
        <taxon>Hexapoda</taxon>
        <taxon>Insecta</taxon>
        <taxon>Pterygota</taxon>
        <taxon>Neoptera</taxon>
        <taxon>Endopterygota</taxon>
        <taxon>Coleoptera</taxon>
        <taxon>Polyphaga</taxon>
        <taxon>Cucujiformia</taxon>
        <taxon>Tenebrionidae</taxon>
        <taxon>Zophobas</taxon>
    </lineage>
</organism>
<evidence type="ECO:0000256" key="6">
    <source>
        <dbReference type="ARBA" id="ARBA00023136"/>
    </source>
</evidence>
<comment type="subcellular location">
    <subcellularLocation>
        <location evidence="1">Membrane</location>
        <topology evidence="1">Lipid-anchor</topology>
        <topology evidence="1">GPI-anchor</topology>
    </subcellularLocation>
</comment>
<keyword evidence="5" id="KW-1133">Transmembrane helix</keyword>
<dbReference type="InterPro" id="IPR050975">
    <property type="entry name" value="Sleep_regulator"/>
</dbReference>
<evidence type="ECO:0000256" key="2">
    <source>
        <dbReference type="ARBA" id="ARBA00022622"/>
    </source>
</evidence>
<feature type="chain" id="PRO_5041319461" description="Protein sleepless" evidence="9">
    <location>
        <begin position="21"/>
        <end position="159"/>
    </location>
</feature>
<evidence type="ECO:0000256" key="9">
    <source>
        <dbReference type="SAM" id="SignalP"/>
    </source>
</evidence>
<dbReference type="Proteomes" id="UP001168821">
    <property type="component" value="Unassembled WGS sequence"/>
</dbReference>
<keyword evidence="8" id="KW-0449">Lipoprotein</keyword>
<keyword evidence="11" id="KW-1185">Reference proteome</keyword>
<dbReference type="AlphaFoldDB" id="A0AA38I537"/>
<gene>
    <name evidence="10" type="ORF">Zmor_021285</name>
</gene>
<dbReference type="PANTHER" id="PTHR33562">
    <property type="entry name" value="ATILLA, ISOFORM B-RELATED-RELATED"/>
    <property type="match status" value="1"/>
</dbReference>
<feature type="signal peptide" evidence="9">
    <location>
        <begin position="1"/>
        <end position="20"/>
    </location>
</feature>
<proteinExistence type="predicted"/>
<keyword evidence="4 9" id="KW-0732">Signal</keyword>
<keyword evidence="2" id="KW-0336">GPI-anchor</keyword>
<evidence type="ECO:0008006" key="12">
    <source>
        <dbReference type="Google" id="ProtNLM"/>
    </source>
</evidence>
<evidence type="ECO:0000313" key="10">
    <source>
        <dbReference type="EMBL" id="KAJ3649548.1"/>
    </source>
</evidence>
<reference evidence="10" key="1">
    <citation type="journal article" date="2023" name="G3 (Bethesda)">
        <title>Whole genome assemblies of Zophobas morio and Tenebrio molitor.</title>
        <authorList>
            <person name="Kaur S."/>
            <person name="Stinson S.A."/>
            <person name="diCenzo G.C."/>
        </authorList>
    </citation>
    <scope>NUCLEOTIDE SEQUENCE</scope>
    <source>
        <strain evidence="10">QUZm001</strain>
    </source>
</reference>
<keyword evidence="3" id="KW-0812">Transmembrane</keyword>
<keyword evidence="7" id="KW-0325">Glycoprotein</keyword>
<comment type="caution">
    <text evidence="10">The sequence shown here is derived from an EMBL/GenBank/DDBJ whole genome shotgun (WGS) entry which is preliminary data.</text>
</comment>
<dbReference type="GO" id="GO:0032222">
    <property type="term" value="P:regulation of synaptic transmission, cholinergic"/>
    <property type="evidence" value="ECO:0007669"/>
    <property type="project" value="InterPro"/>
</dbReference>
<dbReference type="Pfam" id="PF17064">
    <property type="entry name" value="QVR"/>
    <property type="match status" value="1"/>
</dbReference>